<evidence type="ECO:0000256" key="19">
    <source>
        <dbReference type="ARBA" id="ARBA00047462"/>
    </source>
</evidence>
<dbReference type="AlphaFoldDB" id="A0A1R2BH94"/>
<feature type="region of interest" description="Disordered" evidence="21">
    <location>
        <begin position="869"/>
        <end position="890"/>
    </location>
</feature>
<keyword evidence="11 20" id="KW-0547">Nucleotide-binding</keyword>
<comment type="catalytic activity">
    <reaction evidence="18">
        <text>L-threonyl-[protein] + ATP = O-phospho-L-threonyl-[protein] + ADP + H(+)</text>
        <dbReference type="Rhea" id="RHEA:46608"/>
        <dbReference type="Rhea" id="RHEA-COMP:11060"/>
        <dbReference type="Rhea" id="RHEA-COMP:11605"/>
        <dbReference type="ChEBI" id="CHEBI:15378"/>
        <dbReference type="ChEBI" id="CHEBI:30013"/>
        <dbReference type="ChEBI" id="CHEBI:30616"/>
        <dbReference type="ChEBI" id="CHEBI:61977"/>
        <dbReference type="ChEBI" id="CHEBI:456216"/>
        <dbReference type="EC" id="2.7.11.12"/>
    </reaction>
</comment>
<organism evidence="25 26">
    <name type="scientific">Stentor coeruleus</name>
    <dbReference type="NCBI Taxonomy" id="5963"/>
    <lineage>
        <taxon>Eukaryota</taxon>
        <taxon>Sar</taxon>
        <taxon>Alveolata</taxon>
        <taxon>Ciliophora</taxon>
        <taxon>Postciliodesmatophora</taxon>
        <taxon>Heterotrichea</taxon>
        <taxon>Heterotrichida</taxon>
        <taxon>Stentoridae</taxon>
        <taxon>Stentor</taxon>
    </lineage>
</organism>
<dbReference type="InterPro" id="IPR014710">
    <property type="entry name" value="RmlC-like_jellyroll"/>
</dbReference>
<evidence type="ECO:0000313" key="25">
    <source>
        <dbReference type="EMBL" id="OMJ76111.1"/>
    </source>
</evidence>
<keyword evidence="26" id="KW-1185">Reference proteome</keyword>
<evidence type="ECO:0000256" key="17">
    <source>
        <dbReference type="ARBA" id="ARBA00024113"/>
    </source>
</evidence>
<evidence type="ECO:0000259" key="23">
    <source>
        <dbReference type="PROSITE" id="PS50042"/>
    </source>
</evidence>
<feature type="compositionally biased region" description="Basic and acidic residues" evidence="21">
    <location>
        <begin position="10"/>
        <end position="19"/>
    </location>
</feature>
<evidence type="ECO:0000256" key="21">
    <source>
        <dbReference type="SAM" id="MobiDB-lite"/>
    </source>
</evidence>
<evidence type="ECO:0000256" key="1">
    <source>
        <dbReference type="ARBA" id="ARBA00001946"/>
    </source>
</evidence>
<dbReference type="FunFam" id="1.10.510.10:FF:000571">
    <property type="entry name" value="Maternal embryonic leucine zipper kinase"/>
    <property type="match status" value="1"/>
</dbReference>
<keyword evidence="7" id="KW-0723">Serine/threonine-protein kinase</keyword>
<evidence type="ECO:0000259" key="24">
    <source>
        <dbReference type="PROSITE" id="PS51285"/>
    </source>
</evidence>
<feature type="binding site" evidence="20">
    <location>
        <position position="597"/>
    </location>
    <ligand>
        <name>ATP</name>
        <dbReference type="ChEBI" id="CHEBI:30616"/>
    </ligand>
</feature>
<comment type="subunit">
    <text evidence="4">Monomer.</text>
</comment>
<name>A0A1R2BH94_9CILI</name>
<keyword evidence="9" id="KW-0808">Transferase</keyword>
<evidence type="ECO:0000256" key="15">
    <source>
        <dbReference type="ARBA" id="ARBA00022992"/>
    </source>
</evidence>
<keyword evidence="10" id="KW-0479">Metal-binding</keyword>
<dbReference type="Pfam" id="PF00027">
    <property type="entry name" value="cNMP_binding"/>
    <property type="match status" value="3"/>
</dbReference>
<keyword evidence="12" id="KW-0418">Kinase</keyword>
<comment type="similarity">
    <text evidence="3">Belongs to the protein kinase superfamily. AGC Ser/Thr protein kinase family. cGMP subfamily.</text>
</comment>
<feature type="domain" description="Cyclic nucleotide-binding" evidence="23">
    <location>
        <begin position="90"/>
        <end position="205"/>
    </location>
</feature>
<feature type="domain" description="Protein kinase" evidence="22">
    <location>
        <begin position="568"/>
        <end position="820"/>
    </location>
</feature>
<dbReference type="SMART" id="SM00220">
    <property type="entry name" value="S_TKc"/>
    <property type="match status" value="1"/>
</dbReference>
<dbReference type="SUPFAM" id="SSF51206">
    <property type="entry name" value="cAMP-binding domain-like"/>
    <property type="match status" value="4"/>
</dbReference>
<evidence type="ECO:0000256" key="3">
    <source>
        <dbReference type="ARBA" id="ARBA00006352"/>
    </source>
</evidence>
<keyword evidence="13 20" id="KW-0067">ATP-binding</keyword>
<dbReference type="GO" id="GO:0005524">
    <property type="term" value="F:ATP binding"/>
    <property type="evidence" value="ECO:0007669"/>
    <property type="project" value="UniProtKB-UniRule"/>
</dbReference>
<evidence type="ECO:0000256" key="8">
    <source>
        <dbReference type="ARBA" id="ARBA00022535"/>
    </source>
</evidence>
<dbReference type="PROSITE" id="PS00889">
    <property type="entry name" value="CNMP_BINDING_2"/>
    <property type="match status" value="3"/>
</dbReference>
<evidence type="ECO:0000313" key="26">
    <source>
        <dbReference type="Proteomes" id="UP000187209"/>
    </source>
</evidence>
<dbReference type="PRINTS" id="PR00103">
    <property type="entry name" value="CAMPKINASE"/>
</dbReference>
<dbReference type="InterPro" id="IPR000961">
    <property type="entry name" value="AGC-kinase_C"/>
</dbReference>
<dbReference type="Gene3D" id="1.10.510.10">
    <property type="entry name" value="Transferase(Phosphotransferase) domain 1"/>
    <property type="match status" value="1"/>
</dbReference>
<evidence type="ECO:0000256" key="10">
    <source>
        <dbReference type="ARBA" id="ARBA00022723"/>
    </source>
</evidence>
<dbReference type="OrthoDB" id="100546at2759"/>
<dbReference type="PROSITE" id="PS50011">
    <property type="entry name" value="PROTEIN_KINASE_DOM"/>
    <property type="match status" value="1"/>
</dbReference>
<dbReference type="CDD" id="cd00038">
    <property type="entry name" value="CAP_ED"/>
    <property type="match status" value="3"/>
</dbReference>
<dbReference type="InterPro" id="IPR018488">
    <property type="entry name" value="cNMP-bd_CS"/>
</dbReference>
<sequence>MGCISNKSKSRLETTKPTEKPISNIVTPLYENPPIKHIERKPNKHKNPNTDAIPGKEKSVQEAQTAEILLKEKTPKEYEQISKSLSAHFLFNSLSDENIKAVVDEIKLYILGPKEVVFTQGSPGMNFYIVALGRCEVIVNGKTKKLLSKGEQFGELALLHDSPRTATVVTVEKTMLWVLSREAFRNAIQSINNKKHEENKQFIANIPIFHSFSPAQKDILLSMIVTHDFNDGQKIVSEGDPGDLLYFIKKGTVICTKSGQEIRKLWPGDFFGEQALLYDTTRTATVTAMGKVTLLSLGRDDLTVALGSHLQHIIYRNSQRIAIEKSSVLKVLTKTQVEGIIDTMEIACYKTGQSVLGRGAPKSQKMLIVLKGSLKFGNRTIGLYSCIGDEEIQRNSTENWEDNWIAETDSDIAILVKEDLERVIGGHLGKVASQNEVLSVLRRVQLLRSLPMLKLENLVCALKIYEYNDGQTIFQEGDIGDAFYIVKEGQVEIFKAEVSIRIITRHDFFGERSIIQNENRTATVIARGKAVCWSLSKKDFLSLIDEGIRKQLTKRMELQNDQCQLSDLVVVKLLGRGMFGNVFLTYNTQTKVFYALKTVQRNKISAFDIYDNLVLERKILLQVDHPLIIKLVKTFKDDRRVYFLMEFVQGMDLFDALRELGLLNNESSRFYIACLMLIFEHLHERSIIYRDLKPENVMVDPEGYPKLIDFGTAKILKQRTFTMVGTPHYMAPEIIKGTGYNLSADVWSIGIMLYEFVCGCVPFGEEEEDTFKIYGKILERNLKYPNYMSSTRCKPIIEKMLDTNPAMRGTVESLKDHPWFIGISWDALLGKQLKPPYVPKAENFVSSLQKILKGSKSFAEVIQHYEDEESFNDSGKSLNKIPPSNWDEEF</sequence>
<evidence type="ECO:0000256" key="9">
    <source>
        <dbReference type="ARBA" id="ARBA00022679"/>
    </source>
</evidence>
<dbReference type="PROSITE" id="PS50042">
    <property type="entry name" value="CNMP_BINDING_3"/>
    <property type="match status" value="3"/>
</dbReference>
<dbReference type="GO" id="GO:0012505">
    <property type="term" value="C:endomembrane system"/>
    <property type="evidence" value="ECO:0007669"/>
    <property type="project" value="UniProtKB-SubCell"/>
</dbReference>
<evidence type="ECO:0000256" key="12">
    <source>
        <dbReference type="ARBA" id="ARBA00022777"/>
    </source>
</evidence>
<evidence type="ECO:0000256" key="6">
    <source>
        <dbReference type="ARBA" id="ARBA00022490"/>
    </source>
</evidence>
<feature type="region of interest" description="Disordered" evidence="21">
    <location>
        <begin position="1"/>
        <end position="58"/>
    </location>
</feature>
<evidence type="ECO:0000256" key="20">
    <source>
        <dbReference type="PROSITE-ProRule" id="PRU10141"/>
    </source>
</evidence>
<feature type="domain" description="Cyclic nucleotide-binding" evidence="23">
    <location>
        <begin position="208"/>
        <end position="307"/>
    </location>
</feature>
<keyword evidence="6" id="KW-0963">Cytoplasm</keyword>
<accession>A0A1R2BH94</accession>
<dbReference type="EMBL" id="MPUH01000650">
    <property type="protein sequence ID" value="OMJ76111.1"/>
    <property type="molecule type" value="Genomic_DNA"/>
</dbReference>
<dbReference type="InterPro" id="IPR018490">
    <property type="entry name" value="cNMP-bd_dom_sf"/>
</dbReference>
<comment type="caution">
    <text evidence="25">The sequence shown here is derived from an EMBL/GenBank/DDBJ whole genome shotgun (WGS) entry which is preliminary data.</text>
</comment>
<dbReference type="InterPro" id="IPR008271">
    <property type="entry name" value="Ser/Thr_kinase_AS"/>
</dbReference>
<dbReference type="GO" id="GO:0030553">
    <property type="term" value="F:cGMP binding"/>
    <property type="evidence" value="ECO:0007669"/>
    <property type="project" value="UniProtKB-KW"/>
</dbReference>
<dbReference type="InterPro" id="IPR000595">
    <property type="entry name" value="cNMP-bd_dom"/>
</dbReference>
<dbReference type="GO" id="GO:0046872">
    <property type="term" value="F:metal ion binding"/>
    <property type="evidence" value="ECO:0007669"/>
    <property type="project" value="UniProtKB-KW"/>
</dbReference>
<gene>
    <name evidence="25" type="ORF">SteCoe_24587</name>
</gene>
<keyword evidence="14" id="KW-0460">Magnesium</keyword>
<dbReference type="Gene3D" id="2.60.120.10">
    <property type="entry name" value="Jelly Rolls"/>
    <property type="match status" value="3"/>
</dbReference>
<dbReference type="PROSITE" id="PS51285">
    <property type="entry name" value="AGC_KINASE_CTER"/>
    <property type="match status" value="1"/>
</dbReference>
<dbReference type="Pfam" id="PF00069">
    <property type="entry name" value="Pkinase"/>
    <property type="match status" value="1"/>
</dbReference>
<evidence type="ECO:0000256" key="4">
    <source>
        <dbReference type="ARBA" id="ARBA00011245"/>
    </source>
</evidence>
<comment type="subcellular location">
    <subcellularLocation>
        <location evidence="2">Endomembrane system</location>
    </subcellularLocation>
</comment>
<dbReference type="GO" id="GO:0004692">
    <property type="term" value="F:cGMP-dependent protein kinase activity"/>
    <property type="evidence" value="ECO:0007669"/>
    <property type="project" value="UniProtKB-EC"/>
</dbReference>
<dbReference type="EC" id="2.7.11.12" evidence="5"/>
<dbReference type="PROSITE" id="PS00888">
    <property type="entry name" value="CNMP_BINDING_1"/>
    <property type="match status" value="1"/>
</dbReference>
<dbReference type="GO" id="GO:0004691">
    <property type="term" value="F:cAMP-dependent protein kinase activity"/>
    <property type="evidence" value="ECO:0007669"/>
    <property type="project" value="TreeGrafter"/>
</dbReference>
<keyword evidence="15" id="KW-0142">cGMP-binding</keyword>
<dbReference type="SMART" id="SM00100">
    <property type="entry name" value="cNMP"/>
    <property type="match status" value="3"/>
</dbReference>
<evidence type="ECO:0000256" key="7">
    <source>
        <dbReference type="ARBA" id="ARBA00022527"/>
    </source>
</evidence>
<evidence type="ECO:0000256" key="16">
    <source>
        <dbReference type="ARBA" id="ARBA00023136"/>
    </source>
</evidence>
<reference evidence="25 26" key="1">
    <citation type="submission" date="2016-11" db="EMBL/GenBank/DDBJ databases">
        <title>The macronuclear genome of Stentor coeruleus: a giant cell with tiny introns.</title>
        <authorList>
            <person name="Slabodnick M."/>
            <person name="Ruby J.G."/>
            <person name="Reiff S.B."/>
            <person name="Swart E.C."/>
            <person name="Gosai S."/>
            <person name="Prabakaran S."/>
            <person name="Witkowska E."/>
            <person name="Larue G.E."/>
            <person name="Fisher S."/>
            <person name="Freeman R.M."/>
            <person name="Gunawardena J."/>
            <person name="Chu W."/>
            <person name="Stover N.A."/>
            <person name="Gregory B.D."/>
            <person name="Nowacki M."/>
            <person name="Derisi J."/>
            <person name="Roy S.W."/>
            <person name="Marshall W.F."/>
            <person name="Sood P."/>
        </authorList>
    </citation>
    <scope>NUCLEOTIDE SEQUENCE [LARGE SCALE GENOMIC DNA]</scope>
    <source>
        <strain evidence="25">WM001</strain>
    </source>
</reference>
<feature type="domain" description="AGC-kinase C-terminal" evidence="24">
    <location>
        <begin position="821"/>
        <end position="890"/>
    </location>
</feature>
<evidence type="ECO:0000256" key="11">
    <source>
        <dbReference type="ARBA" id="ARBA00022741"/>
    </source>
</evidence>
<proteinExistence type="inferred from homology"/>
<dbReference type="PANTHER" id="PTHR24353:SF37">
    <property type="entry name" value="CAMP-DEPENDENT PROTEIN KINASE CATALYTIC SUBUNIT PRKX"/>
    <property type="match status" value="1"/>
</dbReference>
<comment type="catalytic activity">
    <reaction evidence="19">
        <text>L-seryl-[protein] + ATP = O-phospho-L-seryl-[protein] + ADP + H(+)</text>
        <dbReference type="Rhea" id="RHEA:17989"/>
        <dbReference type="Rhea" id="RHEA-COMP:9863"/>
        <dbReference type="Rhea" id="RHEA-COMP:11604"/>
        <dbReference type="ChEBI" id="CHEBI:15378"/>
        <dbReference type="ChEBI" id="CHEBI:29999"/>
        <dbReference type="ChEBI" id="CHEBI:30616"/>
        <dbReference type="ChEBI" id="CHEBI:83421"/>
        <dbReference type="ChEBI" id="CHEBI:456216"/>
        <dbReference type="EC" id="2.7.11.12"/>
    </reaction>
</comment>
<keyword evidence="16" id="KW-0472">Membrane</keyword>
<dbReference type="Gene3D" id="3.30.200.20">
    <property type="entry name" value="Phosphorylase Kinase, domain 1"/>
    <property type="match status" value="1"/>
</dbReference>
<dbReference type="PANTHER" id="PTHR24353">
    <property type="entry name" value="CYCLIC NUCLEOTIDE-DEPENDENT PROTEIN KINASE"/>
    <property type="match status" value="1"/>
</dbReference>
<dbReference type="InterPro" id="IPR017441">
    <property type="entry name" value="Protein_kinase_ATP_BS"/>
</dbReference>
<dbReference type="PROSITE" id="PS00107">
    <property type="entry name" value="PROTEIN_KINASE_ATP"/>
    <property type="match status" value="1"/>
</dbReference>
<comment type="cofactor">
    <cofactor evidence="1">
        <name>Mg(2+)</name>
        <dbReference type="ChEBI" id="CHEBI:18420"/>
    </cofactor>
</comment>
<dbReference type="Proteomes" id="UP000187209">
    <property type="component" value="Unassembled WGS sequence"/>
</dbReference>
<evidence type="ECO:0000256" key="5">
    <source>
        <dbReference type="ARBA" id="ARBA00012428"/>
    </source>
</evidence>
<protein>
    <recommendedName>
        <fullName evidence="17">cGMP-dependent protein kinase</fullName>
        <ecNumber evidence="5">2.7.11.12</ecNumber>
    </recommendedName>
</protein>
<evidence type="ECO:0000256" key="14">
    <source>
        <dbReference type="ARBA" id="ARBA00022842"/>
    </source>
</evidence>
<evidence type="ECO:0000259" key="22">
    <source>
        <dbReference type="PROSITE" id="PS50011"/>
    </source>
</evidence>
<dbReference type="PROSITE" id="PS00108">
    <property type="entry name" value="PROTEIN_KINASE_ST"/>
    <property type="match status" value="1"/>
</dbReference>
<dbReference type="GO" id="GO:0005952">
    <property type="term" value="C:cAMP-dependent protein kinase complex"/>
    <property type="evidence" value="ECO:0007669"/>
    <property type="project" value="TreeGrafter"/>
</dbReference>
<evidence type="ECO:0000256" key="13">
    <source>
        <dbReference type="ARBA" id="ARBA00022840"/>
    </source>
</evidence>
<evidence type="ECO:0000256" key="18">
    <source>
        <dbReference type="ARBA" id="ARBA00047298"/>
    </source>
</evidence>
<dbReference type="FunFam" id="2.60.120.10:FF:000068">
    <property type="entry name" value="cGMP-dependent protein kinase"/>
    <property type="match status" value="1"/>
</dbReference>
<evidence type="ECO:0000256" key="2">
    <source>
        <dbReference type="ARBA" id="ARBA00004308"/>
    </source>
</evidence>
<keyword evidence="8" id="KW-0140">cGMP</keyword>
<feature type="domain" description="Cyclic nucleotide-binding" evidence="23">
    <location>
        <begin position="446"/>
        <end position="544"/>
    </location>
</feature>
<dbReference type="SUPFAM" id="SSF56112">
    <property type="entry name" value="Protein kinase-like (PK-like)"/>
    <property type="match status" value="1"/>
</dbReference>
<dbReference type="InterPro" id="IPR011009">
    <property type="entry name" value="Kinase-like_dom_sf"/>
</dbReference>
<dbReference type="InterPro" id="IPR000719">
    <property type="entry name" value="Prot_kinase_dom"/>
</dbReference>